<dbReference type="CDD" id="cd12266">
    <property type="entry name" value="RRM_like_XS"/>
    <property type="match status" value="1"/>
</dbReference>
<evidence type="ECO:0000259" key="3">
    <source>
        <dbReference type="Pfam" id="PF03469"/>
    </source>
</evidence>
<dbReference type="SMR" id="A0A0R0H659"/>
<dbReference type="GO" id="GO:0080188">
    <property type="term" value="P:gene silencing by siRNA-directed DNA methylation"/>
    <property type="evidence" value="ECO:0007669"/>
    <property type="project" value="InterPro"/>
</dbReference>
<dbReference type="Pfam" id="PF03468">
    <property type="entry name" value="XS"/>
    <property type="match status" value="1"/>
</dbReference>
<dbReference type="EMBL" id="CM000846">
    <property type="protein sequence ID" value="KRH23075.1"/>
    <property type="molecule type" value="Genomic_DNA"/>
</dbReference>
<dbReference type="PANTHER" id="PTHR21596:SF23">
    <property type="entry name" value="FACTOR OF DNA METHYLATION 4"/>
    <property type="match status" value="1"/>
</dbReference>
<evidence type="ECO:0000259" key="2">
    <source>
        <dbReference type="Pfam" id="PF03468"/>
    </source>
</evidence>
<reference evidence="5" key="2">
    <citation type="submission" date="2018-02" db="UniProtKB">
        <authorList>
            <consortium name="EnsemblPlants"/>
        </authorList>
    </citation>
    <scope>IDENTIFICATION</scope>
    <source>
        <strain evidence="5">Williams 82</strain>
    </source>
</reference>
<dbReference type="Gene3D" id="3.30.70.2890">
    <property type="entry name" value="XS domain"/>
    <property type="match status" value="1"/>
</dbReference>
<dbReference type="PaxDb" id="3847-GLYMA13G41150.1"/>
<dbReference type="STRING" id="3847.A0A0R0H659"/>
<keyword evidence="6" id="KW-1185">Reference proteome</keyword>
<feature type="coiled-coil region" evidence="1">
    <location>
        <begin position="334"/>
        <end position="536"/>
    </location>
</feature>
<dbReference type="PANTHER" id="PTHR21596">
    <property type="entry name" value="RIBONUCLEASE P SUBUNIT P38"/>
    <property type="match status" value="1"/>
</dbReference>
<dbReference type="EnsemblPlants" id="KRH23075">
    <property type="protein sequence ID" value="KRH23075"/>
    <property type="gene ID" value="GLYMA_13G336500"/>
</dbReference>
<feature type="domain" description="Factor of DNA methylation 1-5/IDN2" evidence="3">
    <location>
        <begin position="547"/>
        <end position="678"/>
    </location>
</feature>
<dbReference type="OrthoDB" id="1892195at2759"/>
<feature type="domain" description="XS" evidence="2">
    <location>
        <begin position="166"/>
        <end position="276"/>
    </location>
</feature>
<dbReference type="Pfam" id="PF03469">
    <property type="entry name" value="XH"/>
    <property type="match status" value="1"/>
</dbReference>
<dbReference type="Proteomes" id="UP000008827">
    <property type="component" value="Chromosome 13"/>
</dbReference>
<dbReference type="ExpressionAtlas" id="A0A0R0H659">
    <property type="expression patterns" value="baseline and differential"/>
</dbReference>
<dbReference type="InterPro" id="IPR005379">
    <property type="entry name" value="FDM1-5/IDN2_XH"/>
</dbReference>
<protein>
    <recommendedName>
        <fullName evidence="7">Factor of DNA methylation 1-5/IDN2 domain-containing protein</fullName>
    </recommendedName>
</protein>
<name>A0A0R0H659_SOYBN</name>
<dbReference type="AlphaFoldDB" id="A0A0R0H659"/>
<organism evidence="4">
    <name type="scientific">Glycine max</name>
    <name type="common">Soybean</name>
    <name type="synonym">Glycine hispida</name>
    <dbReference type="NCBI Taxonomy" id="3847"/>
    <lineage>
        <taxon>Eukaryota</taxon>
        <taxon>Viridiplantae</taxon>
        <taxon>Streptophyta</taxon>
        <taxon>Embryophyta</taxon>
        <taxon>Tracheophyta</taxon>
        <taxon>Spermatophyta</taxon>
        <taxon>Magnoliopsida</taxon>
        <taxon>eudicotyledons</taxon>
        <taxon>Gunneridae</taxon>
        <taxon>Pentapetalae</taxon>
        <taxon>rosids</taxon>
        <taxon>fabids</taxon>
        <taxon>Fabales</taxon>
        <taxon>Fabaceae</taxon>
        <taxon>Papilionoideae</taxon>
        <taxon>50 kb inversion clade</taxon>
        <taxon>NPAAA clade</taxon>
        <taxon>indigoferoid/millettioid clade</taxon>
        <taxon>Phaseoleae</taxon>
        <taxon>Glycine</taxon>
        <taxon>Glycine subgen. Soja</taxon>
    </lineage>
</organism>
<proteinExistence type="predicted"/>
<evidence type="ECO:0000313" key="4">
    <source>
        <dbReference type="EMBL" id="KRH23075.1"/>
    </source>
</evidence>
<reference evidence="4" key="3">
    <citation type="submission" date="2018-07" db="EMBL/GenBank/DDBJ databases">
        <title>WGS assembly of Glycine max.</title>
        <authorList>
            <person name="Schmutz J."/>
            <person name="Cannon S."/>
            <person name="Schlueter J."/>
            <person name="Ma J."/>
            <person name="Mitros T."/>
            <person name="Nelson W."/>
            <person name="Hyten D."/>
            <person name="Song Q."/>
            <person name="Thelen J."/>
            <person name="Cheng J."/>
            <person name="Xu D."/>
            <person name="Hellsten U."/>
            <person name="May G."/>
            <person name="Yu Y."/>
            <person name="Sakurai T."/>
            <person name="Umezawa T."/>
            <person name="Bhattacharyya M."/>
            <person name="Sandhu D."/>
            <person name="Valliyodan B."/>
            <person name="Lindquist E."/>
            <person name="Peto M."/>
            <person name="Grant D."/>
            <person name="Shu S."/>
            <person name="Goodstein D."/>
            <person name="Barry K."/>
            <person name="Futrell-Griggs M."/>
            <person name="Abernathy B."/>
            <person name="Du J."/>
            <person name="Tian Z."/>
            <person name="Zhu L."/>
            <person name="Gill N."/>
            <person name="Joshi T."/>
            <person name="Libault M."/>
            <person name="Sethuraman A."/>
            <person name="Zhang X."/>
            <person name="Shinozaki K."/>
            <person name="Nguyen H."/>
            <person name="Wing R."/>
            <person name="Cregan P."/>
            <person name="Specht J."/>
            <person name="Grimwood J."/>
            <person name="Rokhsar D."/>
            <person name="Stacey G."/>
            <person name="Shoemaker R."/>
            <person name="Jackson S."/>
        </authorList>
    </citation>
    <scope>NUCLEOTIDE SEQUENCE</scope>
    <source>
        <tissue evidence="4">Callus</tissue>
    </source>
</reference>
<evidence type="ECO:0000313" key="5">
    <source>
        <dbReference type="EnsemblPlants" id="KRH23075"/>
    </source>
</evidence>
<keyword evidence="1" id="KW-0175">Coiled coil</keyword>
<dbReference type="InterPro" id="IPR045177">
    <property type="entry name" value="FDM1-5/IDN2"/>
</dbReference>
<evidence type="ECO:0008006" key="7">
    <source>
        <dbReference type="Google" id="ProtNLM"/>
    </source>
</evidence>
<reference evidence="4 5" key="1">
    <citation type="journal article" date="2010" name="Nature">
        <title>Genome sequence of the palaeopolyploid soybean.</title>
        <authorList>
            <person name="Schmutz J."/>
            <person name="Cannon S.B."/>
            <person name="Schlueter J."/>
            <person name="Ma J."/>
            <person name="Mitros T."/>
            <person name="Nelson W."/>
            <person name="Hyten D.L."/>
            <person name="Song Q."/>
            <person name="Thelen J.J."/>
            <person name="Cheng J."/>
            <person name="Xu D."/>
            <person name="Hellsten U."/>
            <person name="May G.D."/>
            <person name="Yu Y."/>
            <person name="Sakurai T."/>
            <person name="Umezawa T."/>
            <person name="Bhattacharyya M.K."/>
            <person name="Sandhu D."/>
            <person name="Valliyodan B."/>
            <person name="Lindquist E."/>
            <person name="Peto M."/>
            <person name="Grant D."/>
            <person name="Shu S."/>
            <person name="Goodstein D."/>
            <person name="Barry K."/>
            <person name="Futrell-Griggs M."/>
            <person name="Abernathy B."/>
            <person name="Du J."/>
            <person name="Tian Z."/>
            <person name="Zhu L."/>
            <person name="Gill N."/>
            <person name="Joshi T."/>
            <person name="Libault M."/>
            <person name="Sethuraman A."/>
            <person name="Zhang X.-C."/>
            <person name="Shinozaki K."/>
            <person name="Nguyen H.T."/>
            <person name="Wing R.A."/>
            <person name="Cregan P."/>
            <person name="Specht J."/>
            <person name="Grimwood J."/>
            <person name="Rokhsar D."/>
            <person name="Stacey G."/>
            <person name="Shoemaker R.C."/>
            <person name="Jackson S.A."/>
        </authorList>
    </citation>
    <scope>NUCLEOTIDE SEQUENCE [LARGE SCALE GENOMIC DNA]</scope>
    <source>
        <strain evidence="5">cv. Williams 82</strain>
        <tissue evidence="4">Callus</tissue>
    </source>
</reference>
<dbReference type="InterPro" id="IPR038588">
    <property type="entry name" value="XS_domain_sf"/>
</dbReference>
<accession>A0A0R0H659</accession>
<gene>
    <name evidence="5" type="primary">LOC100790432</name>
    <name evidence="4" type="ORF">GLYMA_13G336500</name>
</gene>
<sequence>MMSGRRERVRESDFEYYERVYYEDLKSGYYKLKISKSSYKCPFCQDKREYSLNELSKHAVRFERDSRSMKIKDLAKHSALQLYIKKYLDVYDKVGSVVHDKVESVIHDKAGSVVHDRPGKVVLDRSGKVVNDGSGNVYSDRFGKVVNDRPRNVVIANDRSEKVGKDQLFVWPWVGIVANIATEFKNGMRIGDSGSKLRDEFTLKGFHPLKVQPLWNRYGHSGFAIVEFSKDWDGFTNAMNFERSFEAEHCAKRDYDNLRDRGGRLYGWVARDDDYHSKSIIGDHLRKTGDLQSVSGKQAEEKRKTTLLVSDLAKTLIVRNEKLEQVCSKYDDISVSLNRVMDEKEAMIESYNNEIKKMHQITRKYWEVFYRDREKAGLKLHAQRKKLESREKDLQRNQVQNENERKKLYLERKNNEMAIMEQNKADEKVMHLAEEHKKEKEKMHKKILELQNELDAKQKLELEIQQLKGNLQVRNQIGEDDEEEKNKLDAIKTELEDKEEELEDLEALQQALVVKERKTNDELQDARKELIRWLRKTNSSRAFIGVKRMGELDEKPFLSAAKRKYSGDEVNLKAVELCSQYEAYLRDPTWFPFKVLIDKEGKAKEVLDEEDEKLRTLKDEFGDDVFQAVVTALKELNEYNPSGRYPLPELWHSKEGRKALLKEGCSFIIRQWKALKQRKK</sequence>
<dbReference type="Gramene" id="KRH23075">
    <property type="protein sequence ID" value="KRH23075"/>
    <property type="gene ID" value="GLYMA_13G336500"/>
</dbReference>
<dbReference type="InterPro" id="IPR005380">
    <property type="entry name" value="XS_domain"/>
</dbReference>
<evidence type="ECO:0000313" key="6">
    <source>
        <dbReference type="Proteomes" id="UP000008827"/>
    </source>
</evidence>
<evidence type="ECO:0000256" key="1">
    <source>
        <dbReference type="SAM" id="Coils"/>
    </source>
</evidence>